<dbReference type="InterPro" id="IPR000835">
    <property type="entry name" value="HTH_MarR-typ"/>
</dbReference>
<proteinExistence type="predicted"/>
<dbReference type="SMART" id="SM00347">
    <property type="entry name" value="HTH_MARR"/>
    <property type="match status" value="1"/>
</dbReference>
<keyword evidence="2" id="KW-0238">DNA-binding</keyword>
<dbReference type="InterPro" id="IPR039422">
    <property type="entry name" value="MarR/SlyA-like"/>
</dbReference>
<protein>
    <submittedName>
        <fullName evidence="2">DNA-binding MarR family transcriptional regulator</fullName>
    </submittedName>
</protein>
<name>A0A7W8QK44_9ACTN</name>
<comment type="caution">
    <text evidence="2">The sequence shown here is derived from an EMBL/GenBank/DDBJ whole genome shotgun (WGS) entry which is preliminary data.</text>
</comment>
<dbReference type="EMBL" id="JACHDB010000001">
    <property type="protein sequence ID" value="MBB5431942.1"/>
    <property type="molecule type" value="Genomic_DNA"/>
</dbReference>
<dbReference type="Gene3D" id="1.10.10.10">
    <property type="entry name" value="Winged helix-like DNA-binding domain superfamily/Winged helix DNA-binding domain"/>
    <property type="match status" value="1"/>
</dbReference>
<dbReference type="AlphaFoldDB" id="A0A7W8QK44"/>
<gene>
    <name evidence="2" type="ORF">HDA36_002026</name>
</gene>
<dbReference type="SUPFAM" id="SSF46785">
    <property type="entry name" value="Winged helix' DNA-binding domain"/>
    <property type="match status" value="1"/>
</dbReference>
<dbReference type="GO" id="GO:0003700">
    <property type="term" value="F:DNA-binding transcription factor activity"/>
    <property type="evidence" value="ECO:0007669"/>
    <property type="project" value="InterPro"/>
</dbReference>
<feature type="domain" description="HTH marR-type" evidence="1">
    <location>
        <begin position="18"/>
        <end position="158"/>
    </location>
</feature>
<keyword evidence="3" id="KW-1185">Reference proteome</keyword>
<dbReference type="PANTHER" id="PTHR33164">
    <property type="entry name" value="TRANSCRIPTIONAL REGULATOR, MARR FAMILY"/>
    <property type="match status" value="1"/>
</dbReference>
<dbReference type="PANTHER" id="PTHR33164:SF99">
    <property type="entry name" value="MARR FAMILY REGULATORY PROTEIN"/>
    <property type="match status" value="1"/>
</dbReference>
<dbReference type="InterPro" id="IPR036388">
    <property type="entry name" value="WH-like_DNA-bd_sf"/>
</dbReference>
<dbReference type="Proteomes" id="UP000572635">
    <property type="component" value="Unassembled WGS sequence"/>
</dbReference>
<dbReference type="GO" id="GO:0006950">
    <property type="term" value="P:response to stress"/>
    <property type="evidence" value="ECO:0007669"/>
    <property type="project" value="TreeGrafter"/>
</dbReference>
<dbReference type="PROSITE" id="PS50995">
    <property type="entry name" value="HTH_MARR_2"/>
    <property type="match status" value="1"/>
</dbReference>
<dbReference type="PRINTS" id="PR00598">
    <property type="entry name" value="HTHMARR"/>
</dbReference>
<reference evidence="2 3" key="1">
    <citation type="submission" date="2020-08" db="EMBL/GenBank/DDBJ databases">
        <title>Sequencing the genomes of 1000 actinobacteria strains.</title>
        <authorList>
            <person name="Klenk H.-P."/>
        </authorList>
    </citation>
    <scope>NUCLEOTIDE SEQUENCE [LARGE SCALE GENOMIC DNA]</scope>
    <source>
        <strain evidence="2 3">DSM 44551</strain>
    </source>
</reference>
<evidence type="ECO:0000313" key="3">
    <source>
        <dbReference type="Proteomes" id="UP000572635"/>
    </source>
</evidence>
<accession>A0A7W8QK44</accession>
<evidence type="ECO:0000259" key="1">
    <source>
        <dbReference type="PROSITE" id="PS50995"/>
    </source>
</evidence>
<dbReference type="RefSeq" id="WP_184391581.1">
    <property type="nucleotide sequence ID" value="NZ_BAAAJD010000170.1"/>
</dbReference>
<evidence type="ECO:0000313" key="2">
    <source>
        <dbReference type="EMBL" id="MBB5431942.1"/>
    </source>
</evidence>
<sequence length="162" mass="17795">MGDTREADHARRMQAPTDDELITDWGLLVEAFKAVSPLLLEGVHPDGEDMSGPWFEVLLRLQRSPGHRLPMSVLAREVSLSSGGFTKLADRLAAKGYLTRESCPEDRRVVYAALTPAGSELAGEVKTRHAELLRKHVLDVLGPDGMRTLGSLARRLRDSARG</sequence>
<organism evidence="2 3">
    <name type="scientific">Nocardiopsis composta</name>
    <dbReference type="NCBI Taxonomy" id="157465"/>
    <lineage>
        <taxon>Bacteria</taxon>
        <taxon>Bacillati</taxon>
        <taxon>Actinomycetota</taxon>
        <taxon>Actinomycetes</taxon>
        <taxon>Streptosporangiales</taxon>
        <taxon>Nocardiopsidaceae</taxon>
        <taxon>Nocardiopsis</taxon>
    </lineage>
</organism>
<dbReference type="Pfam" id="PF12802">
    <property type="entry name" value="MarR_2"/>
    <property type="match status" value="1"/>
</dbReference>
<dbReference type="InterPro" id="IPR036390">
    <property type="entry name" value="WH_DNA-bd_sf"/>
</dbReference>
<dbReference type="GO" id="GO:0003677">
    <property type="term" value="F:DNA binding"/>
    <property type="evidence" value="ECO:0007669"/>
    <property type="project" value="UniProtKB-KW"/>
</dbReference>